<evidence type="ECO:0000313" key="3">
    <source>
        <dbReference type="Proteomes" id="UP001164506"/>
    </source>
</evidence>
<keyword evidence="3" id="KW-1185">Reference proteome</keyword>
<protein>
    <recommendedName>
        <fullName evidence="4">NACHT domain-containing protein</fullName>
    </recommendedName>
</protein>
<feature type="transmembrane region" description="Helical" evidence="1">
    <location>
        <begin position="469"/>
        <end position="489"/>
    </location>
</feature>
<feature type="transmembrane region" description="Helical" evidence="1">
    <location>
        <begin position="529"/>
        <end position="549"/>
    </location>
</feature>
<accession>A0ABY6QQW3</accession>
<organism evidence="2 3">
    <name type="scientific">Streptomyces tanashiensis</name>
    <dbReference type="NCBI Taxonomy" id="67367"/>
    <lineage>
        <taxon>Bacteria</taxon>
        <taxon>Bacillati</taxon>
        <taxon>Actinomycetota</taxon>
        <taxon>Actinomycetes</taxon>
        <taxon>Kitasatosporales</taxon>
        <taxon>Streptomycetaceae</taxon>
        <taxon>Streptomyces</taxon>
    </lineage>
</organism>
<keyword evidence="1" id="KW-1133">Transmembrane helix</keyword>
<feature type="transmembrane region" description="Helical" evidence="1">
    <location>
        <begin position="501"/>
        <end position="523"/>
    </location>
</feature>
<feature type="transmembrane region" description="Helical" evidence="1">
    <location>
        <begin position="595"/>
        <end position="621"/>
    </location>
</feature>
<dbReference type="Proteomes" id="UP001164506">
    <property type="component" value="Chromosome"/>
</dbReference>
<keyword evidence="1" id="KW-0472">Membrane</keyword>
<evidence type="ECO:0008006" key="4">
    <source>
        <dbReference type="Google" id="ProtNLM"/>
    </source>
</evidence>
<proteinExistence type="predicted"/>
<feature type="transmembrane region" description="Helical" evidence="1">
    <location>
        <begin position="569"/>
        <end position="589"/>
    </location>
</feature>
<feature type="transmembrane region" description="Helical" evidence="1">
    <location>
        <begin position="444"/>
        <end position="463"/>
    </location>
</feature>
<evidence type="ECO:0000313" key="2">
    <source>
        <dbReference type="EMBL" id="UZX19866.1"/>
    </source>
</evidence>
<gene>
    <name evidence="2" type="ORF">LDH80_03620</name>
</gene>
<reference evidence="2" key="1">
    <citation type="submission" date="2021-09" db="EMBL/GenBank/DDBJ databases">
        <title>Complete genome sequence and metabolic characterization of Streptomyces tanashiensis DSM 731 the producer of antibacterial Kalafungin and diverse secondary metabolites.</title>
        <authorList>
            <person name="Abbasi M.N."/>
            <person name="Anwar M.N."/>
            <person name="Alam K."/>
            <person name="Shoaib M."/>
            <person name="Lin Z."/>
            <person name="Hayat M."/>
            <person name="Ali M.I."/>
            <person name="Malik H.M.T."/>
            <person name="Ahmed I."/>
            <person name="Li A."/>
            <person name="Hailong Wang H."/>
            <person name="Zhang Y."/>
        </authorList>
    </citation>
    <scope>NUCLEOTIDE SEQUENCE</scope>
    <source>
        <strain evidence="2">Kala</strain>
    </source>
</reference>
<name>A0ABY6QQW3_9ACTN</name>
<dbReference type="InterPro" id="IPR027417">
    <property type="entry name" value="P-loop_NTPase"/>
</dbReference>
<dbReference type="GeneID" id="95598501"/>
<dbReference type="EMBL" id="CP084204">
    <property type="protein sequence ID" value="UZX19866.1"/>
    <property type="molecule type" value="Genomic_DNA"/>
</dbReference>
<evidence type="ECO:0000256" key="1">
    <source>
        <dbReference type="SAM" id="Phobius"/>
    </source>
</evidence>
<dbReference type="RefSeq" id="WP_267258085.1">
    <property type="nucleotide sequence ID" value="NZ_CP084204.1"/>
</dbReference>
<feature type="transmembrane region" description="Helical" evidence="1">
    <location>
        <begin position="12"/>
        <end position="32"/>
    </location>
</feature>
<dbReference type="Gene3D" id="3.40.50.300">
    <property type="entry name" value="P-loop containing nucleotide triphosphate hydrolases"/>
    <property type="match status" value="1"/>
</dbReference>
<sequence>MGTGHVIKRRLLWYGAGAVAVWLLALGIWGGWDVADPVASVVGALAGVAALAYALVAPLDTEHMADRLAREVVRREQDEYVRWLDGSVGGRIDLAYTVRVHGQVDGAPAEGRLSDLTALHGRLSPPRMVITGGDGADDAGTGKSLAALSMVLDLARDREAGQAVPLRMAATSWTGQELEAWLAGHLTTAFGVGGALARRLVEARLVLPVVDGLDELDPPGAAPYSSRAAQLLRLLNGWQHGTQPAAVLVTCRRGFYDGLMRVEAHLRAAAVVRLAPVDGEQGRAFLRRSVADTEAGLRRWQPVLDALATGPREDHVTPAPAVVRLRRVLATPWRLSLATAVYQERSAEGHYLRDPATLLRLAESGTLHRHLLDLYVPALLATRGDGTVPPEGPARRWLAVLASYLDDNRNGRQAEGRTLSATDLVLPELWPLVGAEPTRRAIRWAGLAWAGALELVVVVRAAVMDSWDQLGFSMLPLFTLLFAFGADLWEGDDRMVLRPGRFVLGCALGFAPPMLIALSVPTTGSPTDWVMGSAAFGLMAGGAMGISVVPDERRHGPHSLVRGDTITWALFMADLVALAALLGYVIAGWRGLSGVFLPIAVFGALLFHTMTFRYLVFLVLARRILPWRLGRFLRACHRAGILRTSGAAYQFRHLELQDHLAGRQDRPGG</sequence>
<keyword evidence="1" id="KW-0812">Transmembrane</keyword>
<feature type="transmembrane region" description="Helical" evidence="1">
    <location>
        <begin position="38"/>
        <end position="59"/>
    </location>
</feature>